<sequence>MISERSTLSAIERRDVRSSASSQEGRAGSGTVRGSSVNLCIPFRSRRLSGVRLEITIFPTVALGECGERDLLLFVIELLTYKGSRCWPLSDAPASPPSHSVLFAKMDSGRTPAKTLFFPLEPPPDSSWDPRHRIAWDYMRAGLEIPHYEATDVTSANDSSRVGTARNAINQFPDVMRSGQMAGQSADSTRVPSHFPSPVLGDNTTASFPEGEIRDAIRFDETIPGELFTIMLKSQTKERRSVPFRLGLDTGSTSTWFYGTGYCEFGGRDGAKNLVYRERPAFLPPRSDGRRTRIPNHPSIDMTGWDRRDLNTLPREGTRVFQYADDSGPVTVPSDGPLELQVYTHRDGNGDRQYSWPFYMNASIAVAAPVVTMLRTYDGILAMGIPPKFDSDELVPPDSFLVSDTAESFYIRILLGRGKSESAKVVNFLSAGDWPCDGPPPQFCDAIPVYSYQRRNPHNSINGSHRAVCDAQGREIPALVFDPESETTDTSDGIVIAVDSGSCHTWLPKGSTAYVKSILGQHSGDNIPPYVQPDHKTPDGCSAKRLLVAFKFMGMDGTTNEVFADAFNFLTGGHKAGQMPLFDNLEGIPAGTVQCLIRDTAIRVTGPPPRLMMPNVLGINFFQACLVKFNYTDASEARMPTMQFASQGDPAQWKFY</sequence>
<dbReference type="EMBL" id="SEOQ01000576">
    <property type="protein sequence ID" value="TFY60208.1"/>
    <property type="molecule type" value="Genomic_DNA"/>
</dbReference>
<evidence type="ECO:0000256" key="1">
    <source>
        <dbReference type="SAM" id="MobiDB-lite"/>
    </source>
</evidence>
<reference evidence="2 3" key="1">
    <citation type="submission" date="2019-02" db="EMBL/GenBank/DDBJ databases">
        <title>Genome sequencing of the rare red list fungi Dentipellis fragilis.</title>
        <authorList>
            <person name="Buettner E."/>
            <person name="Kellner H."/>
        </authorList>
    </citation>
    <scope>NUCLEOTIDE SEQUENCE [LARGE SCALE GENOMIC DNA]</scope>
    <source>
        <strain evidence="2 3">DSM 105465</strain>
    </source>
</reference>
<protein>
    <submittedName>
        <fullName evidence="2">Uncharacterized protein</fullName>
    </submittedName>
</protein>
<gene>
    <name evidence="2" type="ORF">EVG20_g7503</name>
</gene>
<accession>A0A4Y9YEB1</accession>
<organism evidence="2 3">
    <name type="scientific">Dentipellis fragilis</name>
    <dbReference type="NCBI Taxonomy" id="205917"/>
    <lineage>
        <taxon>Eukaryota</taxon>
        <taxon>Fungi</taxon>
        <taxon>Dikarya</taxon>
        <taxon>Basidiomycota</taxon>
        <taxon>Agaricomycotina</taxon>
        <taxon>Agaricomycetes</taxon>
        <taxon>Russulales</taxon>
        <taxon>Hericiaceae</taxon>
        <taxon>Dentipellis</taxon>
    </lineage>
</organism>
<evidence type="ECO:0000313" key="3">
    <source>
        <dbReference type="Proteomes" id="UP000298327"/>
    </source>
</evidence>
<evidence type="ECO:0000313" key="2">
    <source>
        <dbReference type="EMBL" id="TFY60208.1"/>
    </source>
</evidence>
<feature type="region of interest" description="Disordered" evidence="1">
    <location>
        <begin position="185"/>
        <end position="207"/>
    </location>
</feature>
<dbReference type="Proteomes" id="UP000298327">
    <property type="component" value="Unassembled WGS sequence"/>
</dbReference>
<feature type="region of interest" description="Disordered" evidence="1">
    <location>
        <begin position="1"/>
        <end position="32"/>
    </location>
</feature>
<keyword evidence="3" id="KW-1185">Reference proteome</keyword>
<comment type="caution">
    <text evidence="2">The sequence shown here is derived from an EMBL/GenBank/DDBJ whole genome shotgun (WGS) entry which is preliminary data.</text>
</comment>
<proteinExistence type="predicted"/>
<dbReference type="AlphaFoldDB" id="A0A4Y9YEB1"/>
<name>A0A4Y9YEB1_9AGAM</name>